<evidence type="ECO:0000313" key="1">
    <source>
        <dbReference type="EMBL" id="QTA84240.1"/>
    </source>
</evidence>
<proteinExistence type="predicted"/>
<evidence type="ECO:0000313" key="2">
    <source>
        <dbReference type="Proteomes" id="UP000663722"/>
    </source>
</evidence>
<gene>
    <name evidence="1" type="ORF">dnm_002340</name>
</gene>
<dbReference type="EMBL" id="CP061800">
    <property type="protein sequence ID" value="QTA84240.1"/>
    <property type="molecule type" value="Genomic_DNA"/>
</dbReference>
<sequence length="48" mass="5497">MIKFFSVIPAKAGIHISRKRGIGPKKDSCLLRNDRLFVRTKSKNLIIE</sequence>
<dbReference type="AlphaFoldDB" id="A0A975GK83"/>
<keyword evidence="2" id="KW-1185">Reference proteome</keyword>
<protein>
    <submittedName>
        <fullName evidence="1">Uncharacterized protein</fullName>
    </submittedName>
</protein>
<organism evidence="1 2">
    <name type="scientific">Desulfonema magnum</name>
    <dbReference type="NCBI Taxonomy" id="45655"/>
    <lineage>
        <taxon>Bacteria</taxon>
        <taxon>Pseudomonadati</taxon>
        <taxon>Thermodesulfobacteriota</taxon>
        <taxon>Desulfobacteria</taxon>
        <taxon>Desulfobacterales</taxon>
        <taxon>Desulfococcaceae</taxon>
        <taxon>Desulfonema</taxon>
    </lineage>
</organism>
<reference evidence="1" key="1">
    <citation type="journal article" date="2021" name="Microb. Physiol.">
        <title>Proteogenomic Insights into the Physiology of Marine, Sulfate-Reducing, Filamentous Desulfonema limicola and Desulfonema magnum.</title>
        <authorList>
            <person name="Schnaars V."/>
            <person name="Wohlbrand L."/>
            <person name="Scheve S."/>
            <person name="Hinrichs C."/>
            <person name="Reinhardt R."/>
            <person name="Rabus R."/>
        </authorList>
    </citation>
    <scope>NUCLEOTIDE SEQUENCE</scope>
    <source>
        <strain evidence="1">4be13</strain>
    </source>
</reference>
<dbReference type="KEGG" id="dmm:dnm_002340"/>
<dbReference type="Proteomes" id="UP000663722">
    <property type="component" value="Chromosome"/>
</dbReference>
<name>A0A975GK83_9BACT</name>
<accession>A0A975GK83</accession>